<proteinExistence type="predicted"/>
<feature type="domain" description="DUF4007" evidence="1">
    <location>
        <begin position="8"/>
        <end position="282"/>
    </location>
</feature>
<reference evidence="2 3" key="1">
    <citation type="submission" date="2018-08" db="EMBL/GenBank/DDBJ databases">
        <title>A genome reference for cultivated species of the human gut microbiota.</title>
        <authorList>
            <person name="Zou Y."/>
            <person name="Xue W."/>
            <person name="Luo G."/>
        </authorList>
    </citation>
    <scope>NUCLEOTIDE SEQUENCE [LARGE SCALE GENOMIC DNA]</scope>
    <source>
        <strain evidence="2 3">AF24-12</strain>
    </source>
</reference>
<evidence type="ECO:0000313" key="2">
    <source>
        <dbReference type="EMBL" id="RGS09878.1"/>
    </source>
</evidence>
<dbReference type="EMBL" id="QRVA01000076">
    <property type="protein sequence ID" value="RGS09878.1"/>
    <property type="molecule type" value="Genomic_DNA"/>
</dbReference>
<gene>
    <name evidence="2" type="ORF">DWY11_15600</name>
</gene>
<evidence type="ECO:0000259" key="1">
    <source>
        <dbReference type="Pfam" id="PF13182"/>
    </source>
</evidence>
<dbReference type="RefSeq" id="WP_117588031.1">
    <property type="nucleotide sequence ID" value="NZ_QRVA01000076.1"/>
</dbReference>
<dbReference type="InterPro" id="IPR025248">
    <property type="entry name" value="DUF4007"/>
</dbReference>
<comment type="caution">
    <text evidence="2">The sequence shown here is derived from an EMBL/GenBank/DDBJ whole genome shotgun (WGS) entry which is preliminary data.</text>
</comment>
<dbReference type="Pfam" id="PF13182">
    <property type="entry name" value="DUF4007"/>
    <property type="match status" value="1"/>
</dbReference>
<organism evidence="2 3">
    <name type="scientific">Segatella copri</name>
    <dbReference type="NCBI Taxonomy" id="165179"/>
    <lineage>
        <taxon>Bacteria</taxon>
        <taxon>Pseudomonadati</taxon>
        <taxon>Bacteroidota</taxon>
        <taxon>Bacteroidia</taxon>
        <taxon>Bacteroidales</taxon>
        <taxon>Prevotellaceae</taxon>
        <taxon>Segatella</taxon>
    </lineage>
</organism>
<dbReference type="Proteomes" id="UP000283872">
    <property type="component" value="Unassembled WGS sequence"/>
</dbReference>
<evidence type="ECO:0000313" key="3">
    <source>
        <dbReference type="Proteomes" id="UP000283872"/>
    </source>
</evidence>
<accession>A0A3E5DMM8</accession>
<dbReference type="AlphaFoldDB" id="A0A3E5DMM8"/>
<name>A0A3E5DMM8_9BACT</name>
<sequence>MYNKYTLSGHESFPCKTLWLTKGYNFMIDGGNFNASDAVIALGVGKNMVSSIRYWLKVFGISNQDEPSRIADYLFDESEGVDKYIESLGTLWLLHYLLVSLKEATLYHITFVQFQKERKVFEREQLVNFVKRLMIEDGKDKVFNVNTTKKDVGVLLQNYAQPYKAKSFEDYSSLLIDLDLIRTEDNGKTFAFNIEGKRRVPMEIFLYAILQEKGKDKSVSYDTLQEIGLMFCMTDAEVIDMAQSIGEHYSEYVQYSDNAGIRQLLFKEGSSLKDIDVLEKYYKNATV</sequence>
<protein>
    <submittedName>
        <fullName evidence="2">DUF4007 family protein</fullName>
    </submittedName>
</protein>